<dbReference type="OrthoDB" id="8231875at2"/>
<proteinExistence type="predicted"/>
<name>A0A2R5FXL4_NOSCO</name>
<dbReference type="Proteomes" id="UP000245124">
    <property type="component" value="Unassembled WGS sequence"/>
</dbReference>
<dbReference type="EMBL" id="BDUD01000002">
    <property type="protein sequence ID" value="GBG23460.1"/>
    <property type="molecule type" value="Genomic_DNA"/>
</dbReference>
<gene>
    <name evidence="1" type="ORF">NIES4072_71720</name>
</gene>
<accession>A0A2R5FXL4</accession>
<dbReference type="AlphaFoldDB" id="A0A2R5FXL4"/>
<evidence type="ECO:0000313" key="2">
    <source>
        <dbReference type="Proteomes" id="UP000245124"/>
    </source>
</evidence>
<keyword evidence="2" id="KW-1185">Reference proteome</keyword>
<dbReference type="RefSeq" id="WP_109013295.1">
    <property type="nucleotide sequence ID" value="NZ_BDUD01000002.1"/>
</dbReference>
<comment type="caution">
    <text evidence="1">The sequence shown here is derived from an EMBL/GenBank/DDBJ whole genome shotgun (WGS) entry which is preliminary data.</text>
</comment>
<organism evidence="1 2">
    <name type="scientific">Nostoc commune NIES-4072</name>
    <dbReference type="NCBI Taxonomy" id="2005467"/>
    <lineage>
        <taxon>Bacteria</taxon>
        <taxon>Bacillati</taxon>
        <taxon>Cyanobacteriota</taxon>
        <taxon>Cyanophyceae</taxon>
        <taxon>Nostocales</taxon>
        <taxon>Nostocaceae</taxon>
        <taxon>Nostoc</taxon>
    </lineage>
</organism>
<evidence type="ECO:0000313" key="1">
    <source>
        <dbReference type="EMBL" id="GBG23460.1"/>
    </source>
</evidence>
<reference evidence="1 2" key="1">
    <citation type="submission" date="2017-06" db="EMBL/GenBank/DDBJ databases">
        <title>Genome sequencing of cyanobaciteial culture collection at National Institute for Environmental Studies (NIES).</title>
        <authorList>
            <person name="Hirose Y."/>
            <person name="Shimura Y."/>
            <person name="Fujisawa T."/>
            <person name="Nakamura Y."/>
            <person name="Kawachi M."/>
        </authorList>
    </citation>
    <scope>NUCLEOTIDE SEQUENCE [LARGE SCALE GENOMIC DNA]</scope>
    <source>
        <strain evidence="1 2">NIES-4072</strain>
    </source>
</reference>
<sequence length="160" mass="18038">MVKTHSFAILAPVPEMHLLSAMETIANLEHELSDETVKTAFGSMDFELFRKVDELRGDKSVEVLIYASHSDADQPLDSEASWHGLYIGHVNSRNGRYPGKAQFRPPSTATDKPTWASFWEVQDLKRLTSPRKIGFLKGLGKKSYYNSRFIPEGPLLIECP</sequence>
<protein>
    <submittedName>
        <fullName evidence="1">Uncharacterized protein</fullName>
    </submittedName>
</protein>